<keyword evidence="1" id="KW-0812">Transmembrane</keyword>
<keyword evidence="1" id="KW-0472">Membrane</keyword>
<protein>
    <submittedName>
        <fullName evidence="2">BnaA05g08480D protein</fullName>
    </submittedName>
</protein>
<evidence type="ECO:0000256" key="1">
    <source>
        <dbReference type="SAM" id="Phobius"/>
    </source>
</evidence>
<dbReference type="Proteomes" id="UP000028999">
    <property type="component" value="Unassembled WGS sequence"/>
</dbReference>
<keyword evidence="3" id="KW-1185">Reference proteome</keyword>
<gene>
    <name evidence="2" type="primary">BnaA05g08480D</name>
    <name evidence="2" type="ORF">GSBRNA2T00050316001</name>
</gene>
<reference evidence="2 3" key="1">
    <citation type="journal article" date="2014" name="Science">
        <title>Plant genetics. Early allopolyploid evolution in the post-Neolithic Brassica napus oilseed genome.</title>
        <authorList>
            <person name="Chalhoub B."/>
            <person name="Denoeud F."/>
            <person name="Liu S."/>
            <person name="Parkin I.A."/>
            <person name="Tang H."/>
            <person name="Wang X."/>
            <person name="Chiquet J."/>
            <person name="Belcram H."/>
            <person name="Tong C."/>
            <person name="Samans B."/>
            <person name="Correa M."/>
            <person name="Da Silva C."/>
            <person name="Just J."/>
            <person name="Falentin C."/>
            <person name="Koh C.S."/>
            <person name="Le Clainche I."/>
            <person name="Bernard M."/>
            <person name="Bento P."/>
            <person name="Noel B."/>
            <person name="Labadie K."/>
            <person name="Alberti A."/>
            <person name="Charles M."/>
            <person name="Arnaud D."/>
            <person name="Guo H."/>
            <person name="Daviaud C."/>
            <person name="Alamery S."/>
            <person name="Jabbari K."/>
            <person name="Zhao M."/>
            <person name="Edger P.P."/>
            <person name="Chelaifa H."/>
            <person name="Tack D."/>
            <person name="Lassalle G."/>
            <person name="Mestiri I."/>
            <person name="Schnel N."/>
            <person name="Le Paslier M.C."/>
            <person name="Fan G."/>
            <person name="Renault V."/>
            <person name="Bayer P.E."/>
            <person name="Golicz A.A."/>
            <person name="Manoli S."/>
            <person name="Lee T.H."/>
            <person name="Thi V.H."/>
            <person name="Chalabi S."/>
            <person name="Hu Q."/>
            <person name="Fan C."/>
            <person name="Tollenaere R."/>
            <person name="Lu Y."/>
            <person name="Battail C."/>
            <person name="Shen J."/>
            <person name="Sidebottom C.H."/>
            <person name="Wang X."/>
            <person name="Canaguier A."/>
            <person name="Chauveau A."/>
            <person name="Berard A."/>
            <person name="Deniot G."/>
            <person name="Guan M."/>
            <person name="Liu Z."/>
            <person name="Sun F."/>
            <person name="Lim Y.P."/>
            <person name="Lyons E."/>
            <person name="Town C.D."/>
            <person name="Bancroft I."/>
            <person name="Wang X."/>
            <person name="Meng J."/>
            <person name="Ma J."/>
            <person name="Pires J.C."/>
            <person name="King G.J."/>
            <person name="Brunel D."/>
            <person name="Delourme R."/>
            <person name="Renard M."/>
            <person name="Aury J.M."/>
            <person name="Adams K.L."/>
            <person name="Batley J."/>
            <person name="Snowdon R.J."/>
            <person name="Tost J."/>
            <person name="Edwards D."/>
            <person name="Zhou Y."/>
            <person name="Hua W."/>
            <person name="Sharpe A.G."/>
            <person name="Paterson A.H."/>
            <person name="Guan C."/>
            <person name="Wincker P."/>
        </authorList>
    </citation>
    <scope>NUCLEOTIDE SEQUENCE [LARGE SCALE GENOMIC DNA]</scope>
    <source>
        <strain evidence="3">cv. Darmor-bzh</strain>
    </source>
</reference>
<sequence length="38" mass="4179">MFGSYLTFTTTAVFTYLLILLLHIVLETGAALREANSS</sequence>
<dbReference type="AlphaFoldDB" id="A0A078H2Q9"/>
<name>A0A078H2Q9_BRANA</name>
<dbReference type="EMBL" id="LK032277">
    <property type="protein sequence ID" value="CDY31699.1"/>
    <property type="molecule type" value="Genomic_DNA"/>
</dbReference>
<proteinExistence type="predicted"/>
<evidence type="ECO:0000313" key="3">
    <source>
        <dbReference type="Proteomes" id="UP000028999"/>
    </source>
</evidence>
<keyword evidence="1" id="KW-1133">Transmembrane helix</keyword>
<dbReference type="Gramene" id="CDY31699">
    <property type="protein sequence ID" value="CDY31699"/>
    <property type="gene ID" value="GSBRNA2T00050316001"/>
</dbReference>
<dbReference type="PaxDb" id="3708-A0A078H2Q9"/>
<evidence type="ECO:0000313" key="2">
    <source>
        <dbReference type="EMBL" id="CDY31699.1"/>
    </source>
</evidence>
<feature type="transmembrane region" description="Helical" evidence="1">
    <location>
        <begin position="6"/>
        <end position="26"/>
    </location>
</feature>
<accession>A0A078H2Q9</accession>
<organism evidence="2 3">
    <name type="scientific">Brassica napus</name>
    <name type="common">Rape</name>
    <dbReference type="NCBI Taxonomy" id="3708"/>
    <lineage>
        <taxon>Eukaryota</taxon>
        <taxon>Viridiplantae</taxon>
        <taxon>Streptophyta</taxon>
        <taxon>Embryophyta</taxon>
        <taxon>Tracheophyta</taxon>
        <taxon>Spermatophyta</taxon>
        <taxon>Magnoliopsida</taxon>
        <taxon>eudicotyledons</taxon>
        <taxon>Gunneridae</taxon>
        <taxon>Pentapetalae</taxon>
        <taxon>rosids</taxon>
        <taxon>malvids</taxon>
        <taxon>Brassicales</taxon>
        <taxon>Brassicaceae</taxon>
        <taxon>Brassiceae</taxon>
        <taxon>Brassica</taxon>
    </lineage>
</organism>